<name>A0A4S9C3G6_AURPU</name>
<accession>A0A4S9C3G6</accession>
<evidence type="ECO:0000256" key="1">
    <source>
        <dbReference type="SAM" id="MobiDB-lite"/>
    </source>
</evidence>
<gene>
    <name evidence="2" type="ORF">D6D13_09787</name>
</gene>
<dbReference type="EMBL" id="QZAS01000065">
    <property type="protein sequence ID" value="THX00024.1"/>
    <property type="molecule type" value="Genomic_DNA"/>
</dbReference>
<proteinExistence type="predicted"/>
<sequence length="172" mass="19590">MGLRRFRWSGFRRYSAAACYFRVAARGSSRSIRLLSSFTIDLVAETWGSIARECLQPHLNGRITSPWLLLHLIELGAMIFRETGKVIALAVRRQSRYKLWLGGQSKNQSSLDPDGPYLNYASWPQVEEKGSQTKHAVNPGPSNPPYTTKEKEFLKREYGGDLNFLVTLRLKI</sequence>
<evidence type="ECO:0000313" key="2">
    <source>
        <dbReference type="EMBL" id="THX00024.1"/>
    </source>
</evidence>
<organism evidence="2">
    <name type="scientific">Aureobasidium pullulans</name>
    <name type="common">Black yeast</name>
    <name type="synonym">Pullularia pullulans</name>
    <dbReference type="NCBI Taxonomy" id="5580"/>
    <lineage>
        <taxon>Eukaryota</taxon>
        <taxon>Fungi</taxon>
        <taxon>Dikarya</taxon>
        <taxon>Ascomycota</taxon>
        <taxon>Pezizomycotina</taxon>
        <taxon>Dothideomycetes</taxon>
        <taxon>Dothideomycetidae</taxon>
        <taxon>Dothideales</taxon>
        <taxon>Saccotheciaceae</taxon>
        <taxon>Aureobasidium</taxon>
    </lineage>
</organism>
<feature type="region of interest" description="Disordered" evidence="1">
    <location>
        <begin position="129"/>
        <end position="148"/>
    </location>
</feature>
<protein>
    <submittedName>
        <fullName evidence="2">Uncharacterized protein</fullName>
    </submittedName>
</protein>
<comment type="caution">
    <text evidence="2">The sequence shown here is derived from an EMBL/GenBank/DDBJ whole genome shotgun (WGS) entry which is preliminary data.</text>
</comment>
<dbReference type="AlphaFoldDB" id="A0A4S9C3G6"/>
<reference evidence="2" key="1">
    <citation type="submission" date="2018-10" db="EMBL/GenBank/DDBJ databases">
        <title>Fifty Aureobasidium pullulans genomes reveal a recombining polyextremotolerant generalist.</title>
        <authorList>
            <person name="Gostincar C."/>
            <person name="Turk M."/>
            <person name="Zajc J."/>
            <person name="Gunde-Cimerman N."/>
        </authorList>
    </citation>
    <scope>NUCLEOTIDE SEQUENCE [LARGE SCALE GENOMIC DNA]</scope>
    <source>
        <strain evidence="2">EXF-10085</strain>
    </source>
</reference>